<evidence type="ECO:0008006" key="4">
    <source>
        <dbReference type="Google" id="ProtNLM"/>
    </source>
</evidence>
<protein>
    <recommendedName>
        <fullName evidence="4">Fimbrial assembly protein</fullName>
    </recommendedName>
</protein>
<comment type="caution">
    <text evidence="2">The sequence shown here is derived from an EMBL/GenBank/DDBJ whole genome shotgun (WGS) entry which is preliminary data.</text>
</comment>
<dbReference type="EMBL" id="JASGBH010000005">
    <property type="protein sequence ID" value="MDI9233791.1"/>
    <property type="molecule type" value="Genomic_DNA"/>
</dbReference>
<feature type="transmembrane region" description="Helical" evidence="1">
    <location>
        <begin position="27"/>
        <end position="46"/>
    </location>
</feature>
<keyword evidence="1" id="KW-0812">Transmembrane</keyword>
<evidence type="ECO:0000313" key="2">
    <source>
        <dbReference type="EMBL" id="MDI9233791.1"/>
    </source>
</evidence>
<dbReference type="Proteomes" id="UP001431902">
    <property type="component" value="Unassembled WGS sequence"/>
</dbReference>
<keyword evidence="3" id="KW-1185">Reference proteome</keyword>
<organism evidence="2 3">
    <name type="scientific">Limnohabitans lacus</name>
    <dbReference type="NCBI Taxonomy" id="3045173"/>
    <lineage>
        <taxon>Bacteria</taxon>
        <taxon>Pseudomonadati</taxon>
        <taxon>Pseudomonadota</taxon>
        <taxon>Betaproteobacteria</taxon>
        <taxon>Burkholderiales</taxon>
        <taxon>Comamonadaceae</taxon>
        <taxon>Limnohabitans</taxon>
    </lineage>
</organism>
<proteinExistence type="predicted"/>
<keyword evidence="1" id="KW-1133">Transmembrane helix</keyword>
<evidence type="ECO:0000256" key="1">
    <source>
        <dbReference type="SAM" id="Phobius"/>
    </source>
</evidence>
<name>A0ABT6X6U8_9BURK</name>
<accession>A0ABT6X6U8</accession>
<reference evidence="2" key="1">
    <citation type="submission" date="2023-05" db="EMBL/GenBank/DDBJ databases">
        <title>Limnohabitans sp. strain HM2-2 Genome sequencing and assembly.</title>
        <authorList>
            <person name="Jung Y."/>
        </authorList>
    </citation>
    <scope>NUCLEOTIDE SEQUENCE</scope>
    <source>
        <strain evidence="2">HM2-2</strain>
    </source>
</reference>
<evidence type="ECO:0000313" key="3">
    <source>
        <dbReference type="Proteomes" id="UP001431902"/>
    </source>
</evidence>
<sequence>MKVGLNLLRYPALERQQRWRRQSRQGVIGLGVGILLATLVLCAMSWHTDALKAETKSIQAQWDERQRRVIARQQRQAQNLQLQKVLGQLDQVQTHQKAWVLLQSELQSVLSQHGLRVQRLQVEAGRLNLQGQALDAKDIGLAAQSLSERWGAPLALQSLEADATKAPAVTFAWQASWSALFDGSGPPQRGQP</sequence>
<dbReference type="RefSeq" id="WP_283224186.1">
    <property type="nucleotide sequence ID" value="NZ_JASGBH010000005.1"/>
</dbReference>
<keyword evidence="1" id="KW-0472">Membrane</keyword>
<gene>
    <name evidence="2" type="ORF">QLQ16_08075</name>
</gene>